<keyword evidence="2" id="KW-0677">Repeat</keyword>
<dbReference type="InterPro" id="IPR011990">
    <property type="entry name" value="TPR-like_helical_dom_sf"/>
</dbReference>
<dbReference type="PANTHER" id="PTHR45641">
    <property type="entry name" value="TETRATRICOPEPTIDE REPEAT PROTEIN (AFU_ORTHOLOGUE AFUA_6G03870)"/>
    <property type="match status" value="1"/>
</dbReference>
<keyword evidence="5" id="KW-0862">Zinc</keyword>
<evidence type="ECO:0000256" key="1">
    <source>
        <dbReference type="ARBA" id="ARBA00022723"/>
    </source>
</evidence>
<keyword evidence="9" id="KW-1185">Reference proteome</keyword>
<name>A0A1Y1IAI9_KLENI</name>
<dbReference type="STRING" id="105231.A0A1Y1IAI9"/>
<evidence type="ECO:0000256" key="2">
    <source>
        <dbReference type="ARBA" id="ARBA00022737"/>
    </source>
</evidence>
<keyword evidence="4" id="KW-0802">TPR repeat</keyword>
<protein>
    <recommendedName>
        <fullName evidence="7">MYND-type domain-containing protein</fullName>
    </recommendedName>
</protein>
<reference evidence="8 9" key="1">
    <citation type="journal article" date="2014" name="Nat. Commun.">
        <title>Klebsormidium flaccidum genome reveals primary factors for plant terrestrial adaptation.</title>
        <authorList>
            <person name="Hori K."/>
            <person name="Maruyama F."/>
            <person name="Fujisawa T."/>
            <person name="Togashi T."/>
            <person name="Yamamoto N."/>
            <person name="Seo M."/>
            <person name="Sato S."/>
            <person name="Yamada T."/>
            <person name="Mori H."/>
            <person name="Tajima N."/>
            <person name="Moriyama T."/>
            <person name="Ikeuchi M."/>
            <person name="Watanabe M."/>
            <person name="Wada H."/>
            <person name="Kobayashi K."/>
            <person name="Saito M."/>
            <person name="Masuda T."/>
            <person name="Sasaki-Sekimoto Y."/>
            <person name="Mashiguchi K."/>
            <person name="Awai K."/>
            <person name="Shimojima M."/>
            <person name="Masuda S."/>
            <person name="Iwai M."/>
            <person name="Nobusawa T."/>
            <person name="Narise T."/>
            <person name="Kondo S."/>
            <person name="Saito H."/>
            <person name="Sato R."/>
            <person name="Murakawa M."/>
            <person name="Ihara Y."/>
            <person name="Oshima-Yamada Y."/>
            <person name="Ohtaka K."/>
            <person name="Satoh M."/>
            <person name="Sonobe K."/>
            <person name="Ishii M."/>
            <person name="Ohtani R."/>
            <person name="Kanamori-Sato M."/>
            <person name="Honoki R."/>
            <person name="Miyazaki D."/>
            <person name="Mochizuki H."/>
            <person name="Umetsu J."/>
            <person name="Higashi K."/>
            <person name="Shibata D."/>
            <person name="Kamiya Y."/>
            <person name="Sato N."/>
            <person name="Nakamura Y."/>
            <person name="Tabata S."/>
            <person name="Ida S."/>
            <person name="Kurokawa K."/>
            <person name="Ohta H."/>
        </authorList>
    </citation>
    <scope>NUCLEOTIDE SEQUENCE [LARGE SCALE GENOMIC DNA]</scope>
    <source>
        <strain evidence="8 9">NIES-2285</strain>
    </source>
</reference>
<dbReference type="Gene3D" id="1.25.40.10">
    <property type="entry name" value="Tetratricopeptide repeat domain"/>
    <property type="match status" value="2"/>
</dbReference>
<dbReference type="Pfam" id="PF01753">
    <property type="entry name" value="zf-MYND"/>
    <property type="match status" value="1"/>
</dbReference>
<dbReference type="GO" id="GO:0008270">
    <property type="term" value="F:zinc ion binding"/>
    <property type="evidence" value="ECO:0007669"/>
    <property type="project" value="UniProtKB-KW"/>
</dbReference>
<evidence type="ECO:0000313" key="9">
    <source>
        <dbReference type="Proteomes" id="UP000054558"/>
    </source>
</evidence>
<dbReference type="OrthoDB" id="5855668at2759"/>
<dbReference type="PROSITE" id="PS50865">
    <property type="entry name" value="ZF_MYND_2"/>
    <property type="match status" value="1"/>
</dbReference>
<gene>
    <name evidence="8" type="ORF">KFL_002720150</name>
</gene>
<evidence type="ECO:0000256" key="4">
    <source>
        <dbReference type="ARBA" id="ARBA00022803"/>
    </source>
</evidence>
<dbReference type="AlphaFoldDB" id="A0A1Y1IAI9"/>
<dbReference type="InterPro" id="IPR019734">
    <property type="entry name" value="TPR_rpt"/>
</dbReference>
<dbReference type="SMART" id="SM00028">
    <property type="entry name" value="TPR"/>
    <property type="match status" value="4"/>
</dbReference>
<proteinExistence type="predicted"/>
<dbReference type="PROSITE" id="PS01360">
    <property type="entry name" value="ZF_MYND_1"/>
    <property type="match status" value="1"/>
</dbReference>
<evidence type="ECO:0000256" key="3">
    <source>
        <dbReference type="ARBA" id="ARBA00022771"/>
    </source>
</evidence>
<feature type="domain" description="MYND-type" evidence="7">
    <location>
        <begin position="515"/>
        <end position="556"/>
    </location>
</feature>
<sequence length="561" mass="63489">MALGQVSRGVLADADVVMASLFDLRCEMENYGADFQEGLGEGALRERLKTHKRDYANRELSSVSADVAAGFMPSNCTGPSGVRGVQHNFGSLLKELEEKSFDHAARNIDVFFLGHKWGEHFENMGELQTAETFYAGALQAGDCPAGRKALSQVYGKRDMVAVVQQYLGLLYKKQKKFDKAEQMYFKVLDTPAASLVMSTLTLHQLSNLYLVTGDAAKLRNAHKRWKKLLVAHKVPEDTLIYCQYHDSRADFLRTQREFKEAVEHREQAMAIYESAYGADSWLLNPKLVNLAKLSMDQFRFEPAYARLERAQKICSRLRQLTEAEKNSCHPFVPVLQNPVLATTKQQQLQAQTLAAMGDVRSGQRRNSEALALFERAFRMDYDKADGNMGVYMQSHGHVLKELGRFDEALDVMRRASAHLDRTFGNGYFQSVVARCALGEALLEAHRFTESKTVLEKARSLALASLGPSHRATQDIEDLLRVVTHSLETGSIPFSLNVPTQEFSEMYRPPEMKPKCESCEKREQDGEKFKVCSKCKRVKYCSVECQKEDWKQHKKKCRPLPI</sequence>
<dbReference type="Gene3D" id="6.10.140.2220">
    <property type="match status" value="1"/>
</dbReference>
<evidence type="ECO:0000259" key="7">
    <source>
        <dbReference type="PROSITE" id="PS50865"/>
    </source>
</evidence>
<keyword evidence="3 6" id="KW-0863">Zinc-finger</keyword>
<dbReference type="SUPFAM" id="SSF144232">
    <property type="entry name" value="HIT/MYND zinc finger-like"/>
    <property type="match status" value="1"/>
</dbReference>
<keyword evidence="1" id="KW-0479">Metal-binding</keyword>
<dbReference type="Pfam" id="PF13374">
    <property type="entry name" value="TPR_10"/>
    <property type="match status" value="1"/>
</dbReference>
<dbReference type="InterPro" id="IPR002893">
    <property type="entry name" value="Znf_MYND"/>
</dbReference>
<dbReference type="SUPFAM" id="SSF48452">
    <property type="entry name" value="TPR-like"/>
    <property type="match status" value="3"/>
</dbReference>
<evidence type="ECO:0000256" key="6">
    <source>
        <dbReference type="PROSITE-ProRule" id="PRU00134"/>
    </source>
</evidence>
<evidence type="ECO:0000313" key="8">
    <source>
        <dbReference type="EMBL" id="GAQ86141.1"/>
    </source>
</evidence>
<accession>A0A1Y1IAI9</accession>
<organism evidence="8 9">
    <name type="scientific">Klebsormidium nitens</name>
    <name type="common">Green alga</name>
    <name type="synonym">Ulothrix nitens</name>
    <dbReference type="NCBI Taxonomy" id="105231"/>
    <lineage>
        <taxon>Eukaryota</taxon>
        <taxon>Viridiplantae</taxon>
        <taxon>Streptophyta</taxon>
        <taxon>Klebsormidiophyceae</taxon>
        <taxon>Klebsormidiales</taxon>
        <taxon>Klebsormidiaceae</taxon>
        <taxon>Klebsormidium</taxon>
    </lineage>
</organism>
<evidence type="ECO:0000256" key="5">
    <source>
        <dbReference type="ARBA" id="ARBA00022833"/>
    </source>
</evidence>
<dbReference type="EMBL" id="DF237221">
    <property type="protein sequence ID" value="GAQ86141.1"/>
    <property type="molecule type" value="Genomic_DNA"/>
</dbReference>
<dbReference type="Proteomes" id="UP000054558">
    <property type="component" value="Unassembled WGS sequence"/>
</dbReference>
<dbReference type="PANTHER" id="PTHR45641:SF19">
    <property type="entry name" value="NEPHROCYSTIN-3"/>
    <property type="match status" value="1"/>
</dbReference>